<dbReference type="InterPro" id="IPR010917">
    <property type="entry name" value="TonB_rcpt_CS"/>
</dbReference>
<dbReference type="EMBL" id="JBHSUC010000003">
    <property type="protein sequence ID" value="MFC6361249.1"/>
    <property type="molecule type" value="Genomic_DNA"/>
</dbReference>
<evidence type="ECO:0000256" key="7">
    <source>
        <dbReference type="ARBA" id="ARBA00022729"/>
    </source>
</evidence>
<feature type="domain" description="TonB-dependent receptor plug" evidence="20">
    <location>
        <begin position="73"/>
        <end position="187"/>
    </location>
</feature>
<dbReference type="PROSITE" id="PS01156">
    <property type="entry name" value="TONB_DEPENDENT_REC_2"/>
    <property type="match status" value="1"/>
</dbReference>
<accession>A0ABW1VJZ9</accession>
<feature type="compositionally biased region" description="Polar residues" evidence="17">
    <location>
        <begin position="103"/>
        <end position="117"/>
    </location>
</feature>
<keyword evidence="7 18" id="KW-0732">Signal</keyword>
<dbReference type="Pfam" id="PF00593">
    <property type="entry name" value="TonB_dep_Rec_b-barrel"/>
    <property type="match status" value="1"/>
</dbReference>
<evidence type="ECO:0000256" key="5">
    <source>
        <dbReference type="ARBA" id="ARBA00022496"/>
    </source>
</evidence>
<evidence type="ECO:0000256" key="6">
    <source>
        <dbReference type="ARBA" id="ARBA00022692"/>
    </source>
</evidence>
<dbReference type="Gene3D" id="2.170.130.10">
    <property type="entry name" value="TonB-dependent receptor, plug domain"/>
    <property type="match status" value="1"/>
</dbReference>
<keyword evidence="12 21" id="KW-0675">Receptor</keyword>
<dbReference type="InterPro" id="IPR000531">
    <property type="entry name" value="Beta-barrel_TonB"/>
</dbReference>
<dbReference type="NCBIfam" id="NF010048">
    <property type="entry name" value="PRK13524.1"/>
    <property type="match status" value="1"/>
</dbReference>
<evidence type="ECO:0000259" key="20">
    <source>
        <dbReference type="Pfam" id="PF07715"/>
    </source>
</evidence>
<dbReference type="Pfam" id="PF07715">
    <property type="entry name" value="Plug"/>
    <property type="match status" value="1"/>
</dbReference>
<proteinExistence type="inferred from homology"/>
<organism evidence="21 22">
    <name type="scientific">Tatumella punctata</name>
    <dbReference type="NCBI Taxonomy" id="399969"/>
    <lineage>
        <taxon>Bacteria</taxon>
        <taxon>Pseudomonadati</taxon>
        <taxon>Pseudomonadota</taxon>
        <taxon>Gammaproteobacteria</taxon>
        <taxon>Enterobacterales</taxon>
        <taxon>Erwiniaceae</taxon>
        <taxon>Tatumella</taxon>
    </lineage>
</organism>
<gene>
    <name evidence="21" type="ORF">ACFP73_03920</name>
</gene>
<evidence type="ECO:0000256" key="18">
    <source>
        <dbReference type="SAM" id="SignalP"/>
    </source>
</evidence>
<dbReference type="InterPro" id="IPR058134">
    <property type="entry name" value="PirA/FepA/PfeA"/>
</dbReference>
<keyword evidence="6 14" id="KW-0812">Transmembrane</keyword>
<keyword evidence="5" id="KW-0410">Iron transport</keyword>
<name>A0ABW1VJZ9_9GAMM</name>
<dbReference type="InterPro" id="IPR010105">
    <property type="entry name" value="TonB_sidphr_rcpt"/>
</dbReference>
<dbReference type="SUPFAM" id="SSF56935">
    <property type="entry name" value="Porins"/>
    <property type="match status" value="1"/>
</dbReference>
<dbReference type="CDD" id="cd01347">
    <property type="entry name" value="ligand_gated_channel"/>
    <property type="match status" value="1"/>
</dbReference>
<feature type="chain" id="PRO_5046872141" evidence="18">
    <location>
        <begin position="29"/>
        <end position="777"/>
    </location>
</feature>
<dbReference type="PANTHER" id="PTHR30069:SF51">
    <property type="entry name" value="FERRIENTEROBACTIN RECEPTOR"/>
    <property type="match status" value="1"/>
</dbReference>
<evidence type="ECO:0000256" key="17">
    <source>
        <dbReference type="SAM" id="MobiDB-lite"/>
    </source>
</evidence>
<evidence type="ECO:0000259" key="19">
    <source>
        <dbReference type="Pfam" id="PF00593"/>
    </source>
</evidence>
<evidence type="ECO:0000256" key="11">
    <source>
        <dbReference type="ARBA" id="ARBA00023136"/>
    </source>
</evidence>
<comment type="subcellular location">
    <subcellularLocation>
        <location evidence="1 14">Cell outer membrane</location>
        <topology evidence="1 14">Multi-pass membrane protein</topology>
    </subcellularLocation>
</comment>
<dbReference type="InterPro" id="IPR036942">
    <property type="entry name" value="Beta-barrel_TonB_sf"/>
</dbReference>
<keyword evidence="9" id="KW-0406">Ion transport</keyword>
<evidence type="ECO:0000256" key="4">
    <source>
        <dbReference type="ARBA" id="ARBA00022452"/>
    </source>
</evidence>
<evidence type="ECO:0000256" key="15">
    <source>
        <dbReference type="PROSITE-ProRule" id="PRU10144"/>
    </source>
</evidence>
<feature type="signal peptide" evidence="18">
    <location>
        <begin position="1"/>
        <end position="28"/>
    </location>
</feature>
<feature type="region of interest" description="Disordered" evidence="17">
    <location>
        <begin position="100"/>
        <end position="121"/>
    </location>
</feature>
<evidence type="ECO:0000313" key="22">
    <source>
        <dbReference type="Proteomes" id="UP001596215"/>
    </source>
</evidence>
<evidence type="ECO:0000256" key="8">
    <source>
        <dbReference type="ARBA" id="ARBA00023004"/>
    </source>
</evidence>
<keyword evidence="13 14" id="KW-0998">Cell outer membrane</keyword>
<feature type="short sequence motif" description="TonB C-terminal box" evidence="15">
    <location>
        <begin position="760"/>
        <end position="777"/>
    </location>
</feature>
<dbReference type="NCBIfam" id="TIGR01783">
    <property type="entry name" value="TonB-siderophor"/>
    <property type="match status" value="1"/>
</dbReference>
<evidence type="ECO:0000256" key="10">
    <source>
        <dbReference type="ARBA" id="ARBA00023077"/>
    </source>
</evidence>
<evidence type="ECO:0000256" key="3">
    <source>
        <dbReference type="ARBA" id="ARBA00022448"/>
    </source>
</evidence>
<keyword evidence="8" id="KW-0408">Iron</keyword>
<protein>
    <submittedName>
        <fullName evidence="21">TonB-dependent siderophore receptor</fullName>
    </submittedName>
</protein>
<keyword evidence="10 16" id="KW-0798">TonB box</keyword>
<dbReference type="Proteomes" id="UP001596215">
    <property type="component" value="Unassembled WGS sequence"/>
</dbReference>
<dbReference type="Gene3D" id="2.40.170.20">
    <property type="entry name" value="TonB-dependent receptor, beta-barrel domain"/>
    <property type="match status" value="1"/>
</dbReference>
<keyword evidence="22" id="KW-1185">Reference proteome</keyword>
<evidence type="ECO:0000256" key="16">
    <source>
        <dbReference type="RuleBase" id="RU003357"/>
    </source>
</evidence>
<comment type="caution">
    <text evidence="21">The sequence shown here is derived from an EMBL/GenBank/DDBJ whole genome shotgun (WGS) entry which is preliminary data.</text>
</comment>
<reference evidence="22" key="1">
    <citation type="journal article" date="2019" name="Int. J. Syst. Evol. Microbiol.">
        <title>The Global Catalogue of Microorganisms (GCM) 10K type strain sequencing project: providing services to taxonomists for standard genome sequencing and annotation.</title>
        <authorList>
            <consortium name="The Broad Institute Genomics Platform"/>
            <consortium name="The Broad Institute Genome Sequencing Center for Infectious Disease"/>
            <person name="Wu L."/>
            <person name="Ma J."/>
        </authorList>
    </citation>
    <scope>NUCLEOTIDE SEQUENCE [LARGE SCALE GENOMIC DNA]</scope>
    <source>
        <strain evidence="22">CGMCC 4.1530</strain>
    </source>
</reference>
<evidence type="ECO:0000256" key="2">
    <source>
        <dbReference type="ARBA" id="ARBA00009810"/>
    </source>
</evidence>
<comment type="similarity">
    <text evidence="2 14 16">Belongs to the TonB-dependent receptor family.</text>
</comment>
<evidence type="ECO:0000256" key="12">
    <source>
        <dbReference type="ARBA" id="ARBA00023170"/>
    </source>
</evidence>
<keyword evidence="11 14" id="KW-0472">Membrane</keyword>
<evidence type="ECO:0000256" key="13">
    <source>
        <dbReference type="ARBA" id="ARBA00023237"/>
    </source>
</evidence>
<evidence type="ECO:0000256" key="9">
    <source>
        <dbReference type="ARBA" id="ARBA00023065"/>
    </source>
</evidence>
<dbReference type="InterPro" id="IPR039426">
    <property type="entry name" value="TonB-dep_rcpt-like"/>
</dbReference>
<evidence type="ECO:0000256" key="14">
    <source>
        <dbReference type="PROSITE-ProRule" id="PRU01360"/>
    </source>
</evidence>
<dbReference type="RefSeq" id="WP_212707641.1">
    <property type="nucleotide sequence ID" value="NZ_BAAAFW010000012.1"/>
</dbReference>
<dbReference type="InterPro" id="IPR012910">
    <property type="entry name" value="Plug_dom"/>
</dbReference>
<dbReference type="NCBIfam" id="NF010051">
    <property type="entry name" value="PRK13528.1"/>
    <property type="match status" value="1"/>
</dbReference>
<dbReference type="PROSITE" id="PS52016">
    <property type="entry name" value="TONB_DEPENDENT_REC_3"/>
    <property type="match status" value="1"/>
</dbReference>
<keyword evidence="3 14" id="KW-0813">Transport</keyword>
<dbReference type="PANTHER" id="PTHR30069">
    <property type="entry name" value="TONB-DEPENDENT OUTER MEMBRANE RECEPTOR"/>
    <property type="match status" value="1"/>
</dbReference>
<keyword evidence="4 14" id="KW-1134">Transmembrane beta strand</keyword>
<feature type="domain" description="TonB-dependent receptor-like beta-barrel" evidence="19">
    <location>
        <begin position="300"/>
        <end position="726"/>
    </location>
</feature>
<dbReference type="InterPro" id="IPR037066">
    <property type="entry name" value="Plug_dom_sf"/>
</dbReference>
<evidence type="ECO:0000256" key="1">
    <source>
        <dbReference type="ARBA" id="ARBA00004571"/>
    </source>
</evidence>
<evidence type="ECO:0000313" key="21">
    <source>
        <dbReference type="EMBL" id="MFC6361249.1"/>
    </source>
</evidence>
<sequence length="777" mass="85173">MKKLSRFSTAVCLEIGATAFFLSFQAAAAEPAPVDGAVTSQQKASETSVTSKTDPQNGTIIVTARQQNLQAPGVSTITADEIRKHPPARDVSEIVRTMPGVNLTGNSTSGQRGNNRQIDIRGMGPENTLILIDGKPVSSRNSVRFGWRGERDTRGDSNWVPPEMIERIEVIRGPAAARYGNGAMGGVVNIITKQATSQWHGSWDTYLNAPQHKAEGATKRTNFSLMGPVSDSLTLSIWGNLDKTQADSYDINKDHTTPRSGIYTGSYPAGREGVVDKELHGKLNWEFARNQHLEFEAGTSRQGNLYAGDTQNTNTSDYVKSMYGKETNRIYRQNYALTWTGVWDNGVSTNTYAQYERTRNSRLAEGLAGGTEGIFNTDAGFADIDLSDVLLHSEISIPFTALVNQNLTLGTEWNQQRMKDGISTSQALTGNKTGGAIEGVTTGTRDPYSSADIFSLFAEDNMDITDSTVLTPALRFDHHSISGTNWSPSLNLSQNLTDNLTLKMGIARAYKAPNLYQTNNNYILYSNGQGCYGYTGTGAGCYLMGNDNLKAETSVNKEIGLEYKNETGLQAGVTWFRNDYRNKIEAGNNILGTSSTGTYIYQWENVPKALVEGLEGTLNIPLTDTVNWNNNMTWMLQSKNKTTGDRLSVIPQFTLNSGLTWQARDDLSLATTFTWYGRQKPKRLDYRGNVVGYPDTREVSPYSIVGASATWDATKNVSITAGIENLFDKRHFREGNAQSTGTITSTGALNPITIYGAGANTYNESGRTFYMSLNTHF</sequence>